<keyword evidence="3" id="KW-1185">Reference proteome</keyword>
<evidence type="ECO:0000313" key="3">
    <source>
        <dbReference type="Proteomes" id="UP000319756"/>
    </source>
</evidence>
<organism evidence="2 3">
    <name type="scientific">Salicibibacter halophilus</name>
    <dbReference type="NCBI Taxonomy" id="2502791"/>
    <lineage>
        <taxon>Bacteria</taxon>
        <taxon>Bacillati</taxon>
        <taxon>Bacillota</taxon>
        <taxon>Bacilli</taxon>
        <taxon>Bacillales</taxon>
        <taxon>Bacillaceae</taxon>
        <taxon>Salicibibacter</taxon>
    </lineage>
</organism>
<protein>
    <submittedName>
        <fullName evidence="2">Uncharacterized protein</fullName>
    </submittedName>
</protein>
<dbReference type="AlphaFoldDB" id="A0A514LGQ8"/>
<dbReference type="EMBL" id="CP035485">
    <property type="protein sequence ID" value="QDI90725.1"/>
    <property type="molecule type" value="Genomic_DNA"/>
</dbReference>
<name>A0A514LGQ8_9BACI</name>
<dbReference type="Proteomes" id="UP000319756">
    <property type="component" value="Chromosome"/>
</dbReference>
<proteinExistence type="predicted"/>
<sequence length="93" mass="9631">MLYISSSLFWSSPASSGSSSGSGPSSIPSSSTSSSKSSPPMSSSVSPFIPSSSGAPPLHAPKILNANIDDKKTYSTFLFILFSLLPCKIMPIK</sequence>
<evidence type="ECO:0000313" key="2">
    <source>
        <dbReference type="EMBL" id="QDI90725.1"/>
    </source>
</evidence>
<evidence type="ECO:0000256" key="1">
    <source>
        <dbReference type="SAM" id="MobiDB-lite"/>
    </source>
</evidence>
<dbReference type="KEGG" id="sale:EPH95_05655"/>
<feature type="region of interest" description="Disordered" evidence="1">
    <location>
        <begin position="1"/>
        <end position="53"/>
    </location>
</feature>
<reference evidence="3" key="1">
    <citation type="submission" date="2019-01" db="EMBL/GenBank/DDBJ databases">
        <title>Genomic analysis of Salicibibacter sp. NKC3-5.</title>
        <authorList>
            <person name="Oh Y.J."/>
        </authorList>
    </citation>
    <scope>NUCLEOTIDE SEQUENCE [LARGE SCALE GENOMIC DNA]</scope>
    <source>
        <strain evidence="3">NKC3-5</strain>
    </source>
</reference>
<gene>
    <name evidence="2" type="ORF">EPH95_05655</name>
</gene>
<accession>A0A514LGQ8</accession>